<sequence length="390" mass="42741">MKNTFILYILTIVLFLSGCSKDEKAGENLAKAPDFLELSESQLATLNIKFIKPERKQIVQNVYLNGKVKSLPNLSATVSSNIEGKVDKIFVVEGSIVRKGAALMTLTSMRLIELQNEYLAAKSEADFATIELERQKELIKNRVGALVELQTAEAKYKAAISREKSISAKLELLGINLNNLQDPQNAKISNSVTITSPIDGYVIKLPISVGALASEQTVLAELVNVNELHAEIYVYDKEINLVKEGQSVEIDFVNSSFKSVTGKVQSISRSIDPETKAIEVHVTFNPPQGALVLPGMSVRAIVLSKDDDVEAQAVPLSSVLQEEDNYYVFGTESPTGSGKLQIRKYKVSLGDKDENFTEIIFPNGTPPNLSIAQNNVAALEMQRKQLLGNL</sequence>
<dbReference type="PROSITE" id="PS51257">
    <property type="entry name" value="PROKAR_LIPOPROTEIN"/>
    <property type="match status" value="1"/>
</dbReference>
<evidence type="ECO:0000313" key="5">
    <source>
        <dbReference type="EMBL" id="SFE76574.1"/>
    </source>
</evidence>
<evidence type="ECO:0000259" key="4">
    <source>
        <dbReference type="Pfam" id="PF25973"/>
    </source>
</evidence>
<dbReference type="InterPro" id="IPR058792">
    <property type="entry name" value="Beta-barrel_RND_2"/>
</dbReference>
<dbReference type="PANTHER" id="PTHR30097:SF4">
    <property type="entry name" value="SLR6042 PROTEIN"/>
    <property type="match status" value="1"/>
</dbReference>
<dbReference type="GO" id="GO:0016020">
    <property type="term" value="C:membrane"/>
    <property type="evidence" value="ECO:0007669"/>
    <property type="project" value="InterPro"/>
</dbReference>
<dbReference type="GO" id="GO:0022857">
    <property type="term" value="F:transmembrane transporter activity"/>
    <property type="evidence" value="ECO:0007669"/>
    <property type="project" value="InterPro"/>
</dbReference>
<feature type="domain" description="CzcB-like barrel-sandwich hybrid" evidence="4">
    <location>
        <begin position="76"/>
        <end position="219"/>
    </location>
</feature>
<dbReference type="Pfam" id="PF25954">
    <property type="entry name" value="Beta-barrel_RND_2"/>
    <property type="match status" value="1"/>
</dbReference>
<name>A0A1I2D7U2_9BACT</name>
<evidence type="ECO:0000256" key="2">
    <source>
        <dbReference type="ARBA" id="ARBA00022448"/>
    </source>
</evidence>
<keyword evidence="2" id="KW-0813">Transport</keyword>
<dbReference type="Proteomes" id="UP000199513">
    <property type="component" value="Unassembled WGS sequence"/>
</dbReference>
<dbReference type="AlphaFoldDB" id="A0A1I2D7U2"/>
<protein>
    <submittedName>
        <fullName evidence="5">RND family efflux transporter, MFP subunit</fullName>
    </submittedName>
</protein>
<dbReference type="InterPro" id="IPR051909">
    <property type="entry name" value="MFP_Cation_Efflux"/>
</dbReference>
<gene>
    <name evidence="5" type="ORF">SAMN04488541_1006105</name>
</gene>
<dbReference type="Pfam" id="PF25973">
    <property type="entry name" value="BSH_CzcB"/>
    <property type="match status" value="1"/>
</dbReference>
<keyword evidence="6" id="KW-1185">Reference proteome</keyword>
<dbReference type="RefSeq" id="WP_091541101.1">
    <property type="nucleotide sequence ID" value="NZ_FONY01000006.1"/>
</dbReference>
<evidence type="ECO:0000256" key="1">
    <source>
        <dbReference type="ARBA" id="ARBA00009477"/>
    </source>
</evidence>
<dbReference type="InterPro" id="IPR058647">
    <property type="entry name" value="BSH_CzcB-like"/>
</dbReference>
<proteinExistence type="inferred from homology"/>
<dbReference type="Gene3D" id="2.40.50.100">
    <property type="match status" value="1"/>
</dbReference>
<dbReference type="OrthoDB" id="921952at2"/>
<dbReference type="GO" id="GO:0060003">
    <property type="term" value="P:copper ion export"/>
    <property type="evidence" value="ECO:0007669"/>
    <property type="project" value="TreeGrafter"/>
</dbReference>
<dbReference type="InterPro" id="IPR006143">
    <property type="entry name" value="RND_pump_MFP"/>
</dbReference>
<dbReference type="NCBIfam" id="TIGR01730">
    <property type="entry name" value="RND_mfp"/>
    <property type="match status" value="1"/>
</dbReference>
<dbReference type="STRING" id="1003.SAMN04488541_1006105"/>
<comment type="similarity">
    <text evidence="1">Belongs to the membrane fusion protein (MFP) (TC 8.A.1) family.</text>
</comment>
<reference evidence="6" key="1">
    <citation type="submission" date="2016-10" db="EMBL/GenBank/DDBJ databases">
        <authorList>
            <person name="Varghese N."/>
            <person name="Submissions S."/>
        </authorList>
    </citation>
    <scope>NUCLEOTIDE SEQUENCE [LARGE SCALE GENOMIC DNA]</scope>
    <source>
        <strain>GEY</strain>
        <strain evidence="6">DSM 9560</strain>
    </source>
</reference>
<evidence type="ECO:0000259" key="3">
    <source>
        <dbReference type="Pfam" id="PF25954"/>
    </source>
</evidence>
<accession>A0A1I2D7U2</accession>
<dbReference type="GO" id="GO:0015679">
    <property type="term" value="P:plasma membrane copper ion transport"/>
    <property type="evidence" value="ECO:0007669"/>
    <property type="project" value="TreeGrafter"/>
</dbReference>
<organism evidence="5 6">
    <name type="scientific">Thermoflexibacter ruber</name>
    <dbReference type="NCBI Taxonomy" id="1003"/>
    <lineage>
        <taxon>Bacteria</taxon>
        <taxon>Pseudomonadati</taxon>
        <taxon>Bacteroidota</taxon>
        <taxon>Cytophagia</taxon>
        <taxon>Cytophagales</taxon>
        <taxon>Thermoflexibacteraceae</taxon>
        <taxon>Thermoflexibacter</taxon>
    </lineage>
</organism>
<dbReference type="GO" id="GO:0030313">
    <property type="term" value="C:cell envelope"/>
    <property type="evidence" value="ECO:0007669"/>
    <property type="project" value="TreeGrafter"/>
</dbReference>
<evidence type="ECO:0000313" key="6">
    <source>
        <dbReference type="Proteomes" id="UP000199513"/>
    </source>
</evidence>
<dbReference type="SUPFAM" id="SSF111369">
    <property type="entry name" value="HlyD-like secretion proteins"/>
    <property type="match status" value="1"/>
</dbReference>
<feature type="domain" description="CusB-like beta-barrel" evidence="3">
    <location>
        <begin position="231"/>
        <end position="301"/>
    </location>
</feature>
<dbReference type="Gene3D" id="2.40.30.170">
    <property type="match status" value="1"/>
</dbReference>
<dbReference type="PANTHER" id="PTHR30097">
    <property type="entry name" value="CATION EFFLUX SYSTEM PROTEIN CUSB"/>
    <property type="match status" value="1"/>
</dbReference>
<dbReference type="EMBL" id="FONY01000006">
    <property type="protein sequence ID" value="SFE76574.1"/>
    <property type="molecule type" value="Genomic_DNA"/>
</dbReference>